<evidence type="ECO:0000313" key="1">
    <source>
        <dbReference type="EMBL" id="SDP38701.1"/>
    </source>
</evidence>
<protein>
    <submittedName>
        <fullName evidence="1">Uncharacterized protein</fullName>
    </submittedName>
</protein>
<dbReference type="Proteomes" id="UP000199077">
    <property type="component" value="Chromosome I"/>
</dbReference>
<name>A0A1H0SA70_9MICO</name>
<organism evidence="1 2">
    <name type="scientific">Pedococcus dokdonensis</name>
    <dbReference type="NCBI Taxonomy" id="443156"/>
    <lineage>
        <taxon>Bacteria</taxon>
        <taxon>Bacillati</taxon>
        <taxon>Actinomycetota</taxon>
        <taxon>Actinomycetes</taxon>
        <taxon>Micrococcales</taxon>
        <taxon>Intrasporangiaceae</taxon>
        <taxon>Pedococcus</taxon>
    </lineage>
</organism>
<dbReference type="EMBL" id="LT629711">
    <property type="protein sequence ID" value="SDP38701.1"/>
    <property type="molecule type" value="Genomic_DNA"/>
</dbReference>
<reference evidence="2" key="1">
    <citation type="submission" date="2016-10" db="EMBL/GenBank/DDBJ databases">
        <authorList>
            <person name="Varghese N."/>
            <person name="Submissions S."/>
        </authorList>
    </citation>
    <scope>NUCLEOTIDE SEQUENCE [LARGE SCALE GENOMIC DNA]</scope>
    <source>
        <strain evidence="2">DSM 22329</strain>
    </source>
</reference>
<dbReference type="OrthoDB" id="9958879at2"/>
<evidence type="ECO:0000313" key="2">
    <source>
        <dbReference type="Proteomes" id="UP000199077"/>
    </source>
</evidence>
<dbReference type="STRING" id="443156.SAMN04489867_2272"/>
<accession>A0A1H0SA70</accession>
<dbReference type="RefSeq" id="WP_091785387.1">
    <property type="nucleotide sequence ID" value="NZ_LT629711.1"/>
</dbReference>
<gene>
    <name evidence="1" type="ORF">SAMN04489867_2272</name>
</gene>
<sequence>MSVTGIAEDPVALRGTAVQLRREAEVIVSAARSTAQKAASMAYAGPSADIFRTSIAAAASASGQLAARLVELAQWLDTCAVQAEAEIAARRAAGLT</sequence>
<dbReference type="AlphaFoldDB" id="A0A1H0SA70"/>
<keyword evidence="2" id="KW-1185">Reference proteome</keyword>
<proteinExistence type="predicted"/>